<organism evidence="4 5">
    <name type="scientific">Eiseniibacteriota bacterium</name>
    <dbReference type="NCBI Taxonomy" id="2212470"/>
    <lineage>
        <taxon>Bacteria</taxon>
        <taxon>Candidatus Eiseniibacteriota</taxon>
    </lineage>
</organism>
<evidence type="ECO:0000256" key="2">
    <source>
        <dbReference type="SAM" id="Phobius"/>
    </source>
</evidence>
<keyword evidence="2" id="KW-0472">Membrane</keyword>
<evidence type="ECO:0000256" key="3">
    <source>
        <dbReference type="SAM" id="SignalP"/>
    </source>
</evidence>
<accession>A0A948RTQ5</accession>
<feature type="transmembrane region" description="Helical" evidence="2">
    <location>
        <begin position="82"/>
        <end position="107"/>
    </location>
</feature>
<comment type="caution">
    <text evidence="4">The sequence shown here is derived from an EMBL/GenBank/DDBJ whole genome shotgun (WGS) entry which is preliminary data.</text>
</comment>
<evidence type="ECO:0000313" key="4">
    <source>
        <dbReference type="EMBL" id="MBU2690843.1"/>
    </source>
</evidence>
<feature type="chain" id="PRO_5037808236" description="Cobalt transporter" evidence="3">
    <location>
        <begin position="35"/>
        <end position="115"/>
    </location>
</feature>
<feature type="region of interest" description="Disordered" evidence="1">
    <location>
        <begin position="34"/>
        <end position="73"/>
    </location>
</feature>
<dbReference type="EMBL" id="JAHJDP010000038">
    <property type="protein sequence ID" value="MBU2690843.1"/>
    <property type="molecule type" value="Genomic_DNA"/>
</dbReference>
<keyword evidence="2" id="KW-0812">Transmembrane</keyword>
<dbReference type="AlphaFoldDB" id="A0A948RTQ5"/>
<name>A0A948RTQ5_UNCEI</name>
<keyword evidence="3" id="KW-0732">Signal</keyword>
<reference evidence="4" key="1">
    <citation type="submission" date="2021-05" db="EMBL/GenBank/DDBJ databases">
        <title>Energy efficiency and biological interactions define the core microbiome of deep oligotrophic groundwater.</title>
        <authorList>
            <person name="Mehrshad M."/>
            <person name="Lopez-Fernandez M."/>
            <person name="Bell E."/>
            <person name="Bernier-Latmani R."/>
            <person name="Bertilsson S."/>
            <person name="Dopson M."/>
        </authorList>
    </citation>
    <scope>NUCLEOTIDE SEQUENCE</scope>
    <source>
        <strain evidence="4">Modern_marine.mb.64</strain>
    </source>
</reference>
<sequence length="115" mass="12320">MKLKKPTTRQLSVGGFLAAALILAGFLMPPGHHAQTAEAPGHEMMTQTENHSLEEVHASGNQGAEETPGSEDHGGGWLEFPAFFALFGFVGCLLLIIVAKSLGALFLQQKEDIYD</sequence>
<proteinExistence type="predicted"/>
<evidence type="ECO:0008006" key="6">
    <source>
        <dbReference type="Google" id="ProtNLM"/>
    </source>
</evidence>
<feature type="signal peptide" evidence="3">
    <location>
        <begin position="1"/>
        <end position="34"/>
    </location>
</feature>
<dbReference type="Proteomes" id="UP000777784">
    <property type="component" value="Unassembled WGS sequence"/>
</dbReference>
<gene>
    <name evidence="4" type="ORF">KJ970_07920</name>
</gene>
<evidence type="ECO:0000256" key="1">
    <source>
        <dbReference type="SAM" id="MobiDB-lite"/>
    </source>
</evidence>
<keyword evidence="2" id="KW-1133">Transmembrane helix</keyword>
<protein>
    <recommendedName>
        <fullName evidence="6">Cobalt transporter</fullName>
    </recommendedName>
</protein>
<evidence type="ECO:0000313" key="5">
    <source>
        <dbReference type="Proteomes" id="UP000777784"/>
    </source>
</evidence>